<accession>A0ABR7TU22</accession>
<keyword evidence="2" id="KW-1185">Reference proteome</keyword>
<dbReference type="Proteomes" id="UP000659124">
    <property type="component" value="Unassembled WGS sequence"/>
</dbReference>
<gene>
    <name evidence="1" type="ORF">ICL07_22205</name>
</gene>
<dbReference type="RefSeq" id="WP_188090241.1">
    <property type="nucleotide sequence ID" value="NZ_JACVFC010000003.1"/>
</dbReference>
<sequence>MKPTKELIGMLFQEIDEHLDSIVSDKQTLVYYNEIMGDTSFLLAGVLESLLKENTAEWDHAKWMDDSLLTHVEIENDLLRISGIMIWGRGGTTEQWVAPFSFETALPGNQHLPRRFSFLFSDWDQPELSYGDFNKKRHYWEGSQRNWRYVIHSDEHFTAS</sequence>
<reference evidence="1 2" key="1">
    <citation type="submission" date="2020-09" db="EMBL/GenBank/DDBJ databases">
        <title>Genome sequences of type strains of Chitinophaga qingshengii and Chitinophaga varians.</title>
        <authorList>
            <person name="Kittiwongwattana C."/>
        </authorList>
    </citation>
    <scope>NUCLEOTIDE SEQUENCE [LARGE SCALE GENOMIC DNA]</scope>
    <source>
        <strain evidence="1 2">JCM 30026</strain>
    </source>
</reference>
<name>A0ABR7TU22_9BACT</name>
<organism evidence="1 2">
    <name type="scientific">Chitinophaga qingshengii</name>
    <dbReference type="NCBI Taxonomy" id="1569794"/>
    <lineage>
        <taxon>Bacteria</taxon>
        <taxon>Pseudomonadati</taxon>
        <taxon>Bacteroidota</taxon>
        <taxon>Chitinophagia</taxon>
        <taxon>Chitinophagales</taxon>
        <taxon>Chitinophagaceae</taxon>
        <taxon>Chitinophaga</taxon>
    </lineage>
</organism>
<evidence type="ECO:0000313" key="1">
    <source>
        <dbReference type="EMBL" id="MBC9933118.1"/>
    </source>
</evidence>
<dbReference type="EMBL" id="JACVFC010000003">
    <property type="protein sequence ID" value="MBC9933118.1"/>
    <property type="molecule type" value="Genomic_DNA"/>
</dbReference>
<protein>
    <submittedName>
        <fullName evidence="1">Uncharacterized protein</fullName>
    </submittedName>
</protein>
<evidence type="ECO:0000313" key="2">
    <source>
        <dbReference type="Proteomes" id="UP000659124"/>
    </source>
</evidence>
<comment type="caution">
    <text evidence="1">The sequence shown here is derived from an EMBL/GenBank/DDBJ whole genome shotgun (WGS) entry which is preliminary data.</text>
</comment>
<proteinExistence type="predicted"/>